<evidence type="ECO:0000259" key="9">
    <source>
        <dbReference type="PROSITE" id="PS50026"/>
    </source>
</evidence>
<evidence type="ECO:0000256" key="3">
    <source>
        <dbReference type="ARBA" id="ARBA00023157"/>
    </source>
</evidence>
<dbReference type="GO" id="GO:0008270">
    <property type="term" value="F:zinc ion binding"/>
    <property type="evidence" value="ECO:0007669"/>
    <property type="project" value="UniProtKB-KW"/>
</dbReference>
<feature type="disulfide bond" evidence="4">
    <location>
        <begin position="430"/>
        <end position="439"/>
    </location>
</feature>
<dbReference type="PROSITE" id="PS51125">
    <property type="entry name" value="NHL"/>
    <property type="match status" value="2"/>
</dbReference>
<evidence type="ECO:0000313" key="11">
    <source>
        <dbReference type="Proteomes" id="UP000663852"/>
    </source>
</evidence>
<dbReference type="CDD" id="cd05819">
    <property type="entry name" value="NHL"/>
    <property type="match status" value="1"/>
</dbReference>
<keyword evidence="1 4" id="KW-0245">EGF-like domain</keyword>
<sequence length="575" mass="63211">MSSRYFSLWSVLFVVGQATDTSFNRHSFDECTTWNSTGIKSISSVSLSQPVGIFINRNNTVYVADQNGQVLIWWNISSNLLTTINNNLNFPTSIFVTINGDIYVDNSSPSGNRVDRRILGSSSSIPVMMIDSFCSGLFIDFNDTLYCSIYDYHKVIKGWLGDNTTSSTLAAGTGSAGSDLNQLNTPRGIFVDTNFDLYVADSQNNRILRFRSGQPNGTTLAGSTSLNITITLNSPADVVVDLDYFLFIVDDDNNRIIRSSRNGFHCIIGCNGGSPSFTQLSDPSRMAFDSYGNIYVTDYGARRVLKFLLSNDLCNHSTTQPTFLTSTIEKKSTFEISTALSTQTSTFPHQGISPTNVSHSTTHVSSSMTIPSTSTSSFPVSTFIPPSCTSNTIGITCNISSTPCHIMQPCQNDGTCFDNKTNSNSYDCLCLQGFNGSMCENDHRPCQPNTCFNRGECNAASNGGFKCSCESGWTGDHCGYKCECLSGSYSGRHCEIISRTLYARIVTSKSVGYTGYVIVGSVCLFVVVLDVLKHVFGVDVARNELGKIRRRRRPRIKTRKRPARIERFAYIDESV</sequence>
<evidence type="ECO:0000313" key="10">
    <source>
        <dbReference type="EMBL" id="CAF1459290.1"/>
    </source>
</evidence>
<dbReference type="PANTHER" id="PTHR24104:SF25">
    <property type="entry name" value="PROTEIN LIN-41"/>
    <property type="match status" value="1"/>
</dbReference>
<dbReference type="Pfam" id="PF00008">
    <property type="entry name" value="EGF"/>
    <property type="match status" value="2"/>
</dbReference>
<comment type="caution">
    <text evidence="10">The sequence shown here is derived from an EMBL/GenBank/DDBJ whole genome shotgun (WGS) entry which is preliminary data.</text>
</comment>
<dbReference type="SMART" id="SM00181">
    <property type="entry name" value="EGF"/>
    <property type="match status" value="2"/>
</dbReference>
<dbReference type="SUPFAM" id="SSF101898">
    <property type="entry name" value="NHL repeat"/>
    <property type="match status" value="1"/>
</dbReference>
<accession>A0A815Q7A1</accession>
<feature type="signal peptide" evidence="8">
    <location>
        <begin position="1"/>
        <end position="18"/>
    </location>
</feature>
<dbReference type="InterPro" id="IPR011042">
    <property type="entry name" value="6-blade_b-propeller_TolB-like"/>
</dbReference>
<feature type="chain" id="PRO_5032351246" description="EGF-like domain-containing protein" evidence="8">
    <location>
        <begin position="19"/>
        <end position="575"/>
    </location>
</feature>
<dbReference type="PANTHER" id="PTHR24104">
    <property type="entry name" value="E3 UBIQUITIN-PROTEIN LIGASE NHLRC1-RELATED"/>
    <property type="match status" value="1"/>
</dbReference>
<keyword evidence="2" id="KW-0677">Repeat</keyword>
<dbReference type="InterPro" id="IPR050952">
    <property type="entry name" value="TRIM-NHL_E3_ligases"/>
</dbReference>
<evidence type="ECO:0000256" key="5">
    <source>
        <dbReference type="PROSITE-ProRule" id="PRU00504"/>
    </source>
</evidence>
<dbReference type="AlphaFoldDB" id="A0A815Q7A1"/>
<evidence type="ECO:0000256" key="6">
    <source>
        <dbReference type="SAM" id="MobiDB-lite"/>
    </source>
</evidence>
<evidence type="ECO:0000256" key="4">
    <source>
        <dbReference type="PROSITE-ProRule" id="PRU00076"/>
    </source>
</evidence>
<dbReference type="Proteomes" id="UP000663852">
    <property type="component" value="Unassembled WGS sequence"/>
</dbReference>
<feature type="domain" description="EGF-like" evidence="9">
    <location>
        <begin position="400"/>
        <end position="440"/>
    </location>
</feature>
<dbReference type="Gene3D" id="2.10.25.10">
    <property type="entry name" value="Laminin"/>
    <property type="match status" value="2"/>
</dbReference>
<evidence type="ECO:0000256" key="1">
    <source>
        <dbReference type="ARBA" id="ARBA00022536"/>
    </source>
</evidence>
<reference evidence="10" key="1">
    <citation type="submission" date="2021-02" db="EMBL/GenBank/DDBJ databases">
        <authorList>
            <person name="Nowell W R."/>
        </authorList>
    </citation>
    <scope>NUCLEOTIDE SEQUENCE</scope>
</reference>
<dbReference type="InterPro" id="IPR001258">
    <property type="entry name" value="NHL_repeat"/>
</dbReference>
<keyword evidence="7" id="KW-0812">Transmembrane</keyword>
<feature type="repeat" description="NHL" evidence="5">
    <location>
        <begin position="174"/>
        <end position="213"/>
    </location>
</feature>
<dbReference type="InterPro" id="IPR000742">
    <property type="entry name" value="EGF"/>
</dbReference>
<feature type="compositionally biased region" description="Polar residues" evidence="6">
    <location>
        <begin position="345"/>
        <end position="356"/>
    </location>
</feature>
<keyword evidence="7" id="KW-1133">Transmembrane helix</keyword>
<protein>
    <recommendedName>
        <fullName evidence="9">EGF-like domain-containing protein</fullName>
    </recommendedName>
</protein>
<evidence type="ECO:0000256" key="8">
    <source>
        <dbReference type="SAM" id="SignalP"/>
    </source>
</evidence>
<comment type="caution">
    <text evidence="4">Lacks conserved residue(s) required for the propagation of feature annotation.</text>
</comment>
<keyword evidence="3 4" id="KW-1015">Disulfide bond</keyword>
<evidence type="ECO:0000256" key="2">
    <source>
        <dbReference type="ARBA" id="ARBA00022737"/>
    </source>
</evidence>
<dbReference type="OrthoDB" id="88467at2759"/>
<feature type="repeat" description="NHL" evidence="5">
    <location>
        <begin position="269"/>
        <end position="310"/>
    </location>
</feature>
<dbReference type="PROSITE" id="PS00022">
    <property type="entry name" value="EGF_1"/>
    <property type="match status" value="2"/>
</dbReference>
<feature type="disulfide bond" evidence="4">
    <location>
        <begin position="469"/>
        <end position="478"/>
    </location>
</feature>
<proteinExistence type="predicted"/>
<dbReference type="EMBL" id="CAJNOJ010000470">
    <property type="protein sequence ID" value="CAF1459290.1"/>
    <property type="molecule type" value="Genomic_DNA"/>
</dbReference>
<dbReference type="FunFam" id="2.10.25.10:FF:000118">
    <property type="entry name" value="protein delta homolog 2"/>
    <property type="match status" value="1"/>
</dbReference>
<dbReference type="PROSITE" id="PS01186">
    <property type="entry name" value="EGF_2"/>
    <property type="match status" value="1"/>
</dbReference>
<gene>
    <name evidence="10" type="ORF">EDS130_LOCUS40041</name>
</gene>
<evidence type="ECO:0000256" key="7">
    <source>
        <dbReference type="SAM" id="Phobius"/>
    </source>
</evidence>
<dbReference type="Gene3D" id="2.120.10.30">
    <property type="entry name" value="TolB, C-terminal domain"/>
    <property type="match status" value="1"/>
</dbReference>
<feature type="transmembrane region" description="Helical" evidence="7">
    <location>
        <begin position="513"/>
        <end position="532"/>
    </location>
</feature>
<keyword evidence="8" id="KW-0732">Signal</keyword>
<feature type="region of interest" description="Disordered" evidence="6">
    <location>
        <begin position="345"/>
        <end position="364"/>
    </location>
</feature>
<dbReference type="CDD" id="cd00054">
    <property type="entry name" value="EGF_CA"/>
    <property type="match status" value="2"/>
</dbReference>
<feature type="domain" description="EGF-like" evidence="9">
    <location>
        <begin position="442"/>
        <end position="479"/>
    </location>
</feature>
<organism evidence="10 11">
    <name type="scientific">Adineta ricciae</name>
    <name type="common">Rotifer</name>
    <dbReference type="NCBI Taxonomy" id="249248"/>
    <lineage>
        <taxon>Eukaryota</taxon>
        <taxon>Metazoa</taxon>
        <taxon>Spiralia</taxon>
        <taxon>Gnathifera</taxon>
        <taxon>Rotifera</taxon>
        <taxon>Eurotatoria</taxon>
        <taxon>Bdelloidea</taxon>
        <taxon>Adinetida</taxon>
        <taxon>Adinetidae</taxon>
        <taxon>Adineta</taxon>
    </lineage>
</organism>
<dbReference type="Gene3D" id="2.40.10.500">
    <property type="match status" value="1"/>
</dbReference>
<dbReference type="PROSITE" id="PS50026">
    <property type="entry name" value="EGF_3"/>
    <property type="match status" value="2"/>
</dbReference>
<dbReference type="SUPFAM" id="SSF57196">
    <property type="entry name" value="EGF/Laminin"/>
    <property type="match status" value="2"/>
</dbReference>
<name>A0A815Q7A1_ADIRI</name>
<keyword evidence="7" id="KW-0472">Membrane</keyword>